<evidence type="ECO:0000256" key="6">
    <source>
        <dbReference type="ARBA" id="ARBA00023204"/>
    </source>
</evidence>
<dbReference type="InterPro" id="IPR005748">
    <property type="entry name" value="DNA_mismatch_repair_MutS"/>
</dbReference>
<evidence type="ECO:0000259" key="8">
    <source>
        <dbReference type="PROSITE" id="PS00486"/>
    </source>
</evidence>
<dbReference type="Gene3D" id="1.10.1420.10">
    <property type="match status" value="2"/>
</dbReference>
<dbReference type="FunFam" id="3.30.420.110:FF:000020">
    <property type="entry name" value="Msh1p"/>
    <property type="match status" value="1"/>
</dbReference>
<dbReference type="SUPFAM" id="SSF53150">
    <property type="entry name" value="DNA repair protein MutS, domain II"/>
    <property type="match status" value="1"/>
</dbReference>
<keyword evidence="2 7" id="KW-0547">Nucleotide-binding</keyword>
<dbReference type="NCBIfam" id="TIGR01070">
    <property type="entry name" value="mutS1"/>
    <property type="match status" value="1"/>
</dbReference>
<dbReference type="GO" id="GO:0043504">
    <property type="term" value="P:mitochondrial DNA repair"/>
    <property type="evidence" value="ECO:0000318"/>
    <property type="project" value="GO_Central"/>
</dbReference>
<dbReference type="InterPro" id="IPR017261">
    <property type="entry name" value="DNA_mismatch_repair_MutS/MSH"/>
</dbReference>
<comment type="similarity">
    <text evidence="1 7">Belongs to the DNA mismatch repair MutS family.</text>
</comment>
<dbReference type="Gene3D" id="3.40.1170.10">
    <property type="entry name" value="DNA repair protein MutS, domain I"/>
    <property type="match status" value="1"/>
</dbReference>
<sequence>MAQYNHFKSLYPDAILLFKLGDFYELFNQDAIESSKILNITLTTKRIGENKSMGIPMCGFPTHSSDIHIEKLIKVGKTIAICDQVEDAREAKKNGRVIKREVVRVITPGTIFEERFLKSSQNNYLCNFLPVNYHQKDFSNQVLYNNTSRFSISWLDLSTGYFYTTETTYDNLLSELTRISPNEILLPKSLIENPSISKLIKSFNISTESDEIFKIKNTLSKFNETYNLNLNYNQLINSNGFFDGTSERNFSIDELNSSGSILNYVINTQMGNIPHLYPLKKFSSSNTMSIDFSTMQSLEIIKTLQNQKKGTILDCLDKTLTSSGSRLLYSRIQSPSLNINEINNRLNLIEFFYENLDITKEIRKLLVRCLDLERCLQRVYISKAGPRDLSGIGSTLAISMEIKRILDERIKKLKPTPQINNLVENINNKLNDFKQLLLYLSSALVDNPPFNTSDGNFIEKGYSKELDNTIKARDNSKELVQEIQKKYRDQLSLPSLKIKHNQIIGYYFEIQSTFKNKIPSNFIHVQTLLSHMRFKSEDLLKLEDEINISVSKALEIEIGLFNQLCKLTLSFGDQIKETSDVLSIIDVSTTLALIAKERLYVKPIINETKSLKVINGRHPTVELVTKNFISNDLVLNDDSNNHEKEDETLLWLITGPNMGGKSTFLRQNAIIILMAQMGSYVPADYAEIGIVDQIFSRVGSSDDLSNDRSTFMVEMVETAQILKKATDKSFVIMDEVGRGTSTLDGISIAQSVIEHLVSDNKSRTLFATHYHELTKKLNQEQDQFISKKIKNYCCIIKEHQGEILFAHKIIPGIANKSYGIYCAKLANLPEKVLNRANSILTNLENNNKLF</sequence>
<dbReference type="InterPro" id="IPR016151">
    <property type="entry name" value="DNA_mismatch_repair_MutS_N"/>
</dbReference>
<evidence type="ECO:0000313" key="9">
    <source>
        <dbReference type="EMBL" id="EGC38193.1"/>
    </source>
</evidence>
<dbReference type="PIRSF" id="PIRSF037677">
    <property type="entry name" value="DNA_mis_repair_Msh6"/>
    <property type="match status" value="1"/>
</dbReference>
<dbReference type="GO" id="GO:0005524">
    <property type="term" value="F:ATP binding"/>
    <property type="evidence" value="ECO:0007669"/>
    <property type="project" value="UniProtKB-KW"/>
</dbReference>
<dbReference type="FunFam" id="1.10.1420.10:FF:000103">
    <property type="entry name" value="Uncharacterized protein"/>
    <property type="match status" value="1"/>
</dbReference>
<feature type="domain" description="DNA mismatch repair proteins mutS family" evidence="8">
    <location>
        <begin position="729"/>
        <end position="745"/>
    </location>
</feature>
<dbReference type="GO" id="GO:0003690">
    <property type="term" value="F:double-stranded DNA binding"/>
    <property type="evidence" value="ECO:0000318"/>
    <property type="project" value="GO_Central"/>
</dbReference>
<comment type="function">
    <text evidence="7">Component of the post-replicative DNA mismatch repair system (MMR).</text>
</comment>
<dbReference type="Proteomes" id="UP000001064">
    <property type="component" value="Unassembled WGS sequence"/>
</dbReference>
<dbReference type="OrthoDB" id="10252754at2759"/>
<reference evidence="10" key="1">
    <citation type="journal article" date="2011" name="Genome Biol.">
        <title>Comparative genomics of the social amoebae Dictyostelium discoideum and Dictyostelium purpureum.</title>
        <authorList>
            <consortium name="US DOE Joint Genome Institute (JGI-PGF)"/>
            <person name="Sucgang R."/>
            <person name="Kuo A."/>
            <person name="Tian X."/>
            <person name="Salerno W."/>
            <person name="Parikh A."/>
            <person name="Feasley C.L."/>
            <person name="Dalin E."/>
            <person name="Tu H."/>
            <person name="Huang E."/>
            <person name="Barry K."/>
            <person name="Lindquist E."/>
            <person name="Shapiro H."/>
            <person name="Bruce D."/>
            <person name="Schmutz J."/>
            <person name="Salamov A."/>
            <person name="Fey P."/>
            <person name="Gaudet P."/>
            <person name="Anjard C."/>
            <person name="Babu M.M."/>
            <person name="Basu S."/>
            <person name="Bushmanova Y."/>
            <person name="van der Wel H."/>
            <person name="Katoh-Kurasawa M."/>
            <person name="Dinh C."/>
            <person name="Coutinho P.M."/>
            <person name="Saito T."/>
            <person name="Elias M."/>
            <person name="Schaap P."/>
            <person name="Kay R.R."/>
            <person name="Henrissat B."/>
            <person name="Eichinger L."/>
            <person name="Rivero F."/>
            <person name="Putnam N.H."/>
            <person name="West C.M."/>
            <person name="Loomis W.F."/>
            <person name="Chisholm R.L."/>
            <person name="Shaulsky G."/>
            <person name="Strassmann J.E."/>
            <person name="Queller D.C."/>
            <person name="Kuspa A."/>
            <person name="Grigoriev I.V."/>
        </authorList>
    </citation>
    <scope>NUCLEOTIDE SEQUENCE [LARGE SCALE GENOMIC DNA]</scope>
    <source>
        <strain evidence="10">QSDP1</strain>
    </source>
</reference>
<dbReference type="InterPro" id="IPR036678">
    <property type="entry name" value="MutS_con_dom_sf"/>
</dbReference>
<dbReference type="GO" id="GO:0005634">
    <property type="term" value="C:nucleus"/>
    <property type="evidence" value="ECO:0000318"/>
    <property type="project" value="GO_Central"/>
</dbReference>
<dbReference type="InterPro" id="IPR036187">
    <property type="entry name" value="DNA_mismatch_repair_MutS_sf"/>
</dbReference>
<dbReference type="EMBL" id="GL870982">
    <property type="protein sequence ID" value="EGC38193.1"/>
    <property type="molecule type" value="Genomic_DNA"/>
</dbReference>
<dbReference type="PANTHER" id="PTHR11361:SF34">
    <property type="entry name" value="DNA MISMATCH REPAIR PROTEIN MSH1, MITOCHONDRIAL"/>
    <property type="match status" value="1"/>
</dbReference>
<dbReference type="Gene3D" id="3.30.420.110">
    <property type="entry name" value="MutS, connector domain"/>
    <property type="match status" value="1"/>
</dbReference>
<dbReference type="GO" id="GO:0005739">
    <property type="term" value="C:mitochondrion"/>
    <property type="evidence" value="ECO:0000318"/>
    <property type="project" value="GO_Central"/>
</dbReference>
<dbReference type="Pfam" id="PF01624">
    <property type="entry name" value="MutS_I"/>
    <property type="match status" value="1"/>
</dbReference>
<dbReference type="SMART" id="SM00534">
    <property type="entry name" value="MUTSac"/>
    <property type="match status" value="1"/>
</dbReference>
<dbReference type="InterPro" id="IPR007696">
    <property type="entry name" value="DNA_mismatch_repair_MutS_core"/>
</dbReference>
<dbReference type="FunFam" id="3.40.50.300:FF:001238">
    <property type="entry name" value="DNA mismatch repair protein"/>
    <property type="match status" value="1"/>
</dbReference>
<keyword evidence="3 7" id="KW-0227">DNA damage</keyword>
<dbReference type="SUPFAM" id="SSF48334">
    <property type="entry name" value="DNA repair protein MutS, domain III"/>
    <property type="match status" value="1"/>
</dbReference>
<evidence type="ECO:0000313" key="10">
    <source>
        <dbReference type="Proteomes" id="UP000001064"/>
    </source>
</evidence>
<dbReference type="InterPro" id="IPR027417">
    <property type="entry name" value="P-loop_NTPase"/>
</dbReference>
<dbReference type="GeneID" id="10502688"/>
<dbReference type="SMART" id="SM00533">
    <property type="entry name" value="MUTSd"/>
    <property type="match status" value="1"/>
</dbReference>
<name>F0ZD22_DICPU</name>
<dbReference type="GO" id="GO:0006298">
    <property type="term" value="P:mismatch repair"/>
    <property type="evidence" value="ECO:0007669"/>
    <property type="project" value="InterPro"/>
</dbReference>
<dbReference type="PANTHER" id="PTHR11361">
    <property type="entry name" value="DNA MISMATCH REPAIR PROTEIN MUTS FAMILY MEMBER"/>
    <property type="match status" value="1"/>
</dbReference>
<dbReference type="RefSeq" id="XP_003285320.1">
    <property type="nucleotide sequence ID" value="XM_003285272.1"/>
</dbReference>
<evidence type="ECO:0000256" key="3">
    <source>
        <dbReference type="ARBA" id="ARBA00022763"/>
    </source>
</evidence>
<dbReference type="InterPro" id="IPR007695">
    <property type="entry name" value="DNA_mismatch_repair_MutS-lik_N"/>
</dbReference>
<dbReference type="VEuPathDB" id="AmoebaDB:DICPUDRAFT_29143"/>
<evidence type="ECO:0000256" key="4">
    <source>
        <dbReference type="ARBA" id="ARBA00022840"/>
    </source>
</evidence>
<dbReference type="Pfam" id="PF05190">
    <property type="entry name" value="MutS_IV"/>
    <property type="match status" value="1"/>
</dbReference>
<dbReference type="Pfam" id="PF05192">
    <property type="entry name" value="MutS_III"/>
    <property type="match status" value="1"/>
</dbReference>
<dbReference type="SUPFAM" id="SSF52540">
    <property type="entry name" value="P-loop containing nucleoside triphosphate hydrolases"/>
    <property type="match status" value="1"/>
</dbReference>
<proteinExistence type="inferred from homology"/>
<dbReference type="PROSITE" id="PS00486">
    <property type="entry name" value="DNA_MISMATCH_REPAIR_2"/>
    <property type="match status" value="1"/>
</dbReference>
<gene>
    <name evidence="9" type="ORF">DICPUDRAFT_29143</name>
</gene>
<accession>F0ZD22</accession>
<dbReference type="AlphaFoldDB" id="F0ZD22"/>
<dbReference type="Pfam" id="PF05188">
    <property type="entry name" value="MutS_II"/>
    <property type="match status" value="1"/>
</dbReference>
<keyword evidence="10" id="KW-1185">Reference proteome</keyword>
<evidence type="ECO:0000256" key="2">
    <source>
        <dbReference type="ARBA" id="ARBA00022741"/>
    </source>
</evidence>
<keyword evidence="5 7" id="KW-0238">DNA-binding</keyword>
<dbReference type="KEGG" id="dpp:DICPUDRAFT_29143"/>
<protein>
    <recommendedName>
        <fullName evidence="8">DNA mismatch repair proteins mutS family domain-containing protein</fullName>
    </recommendedName>
</protein>
<dbReference type="eggNOG" id="KOG0217">
    <property type="taxonomic scope" value="Eukaryota"/>
</dbReference>
<dbReference type="InterPro" id="IPR007861">
    <property type="entry name" value="DNA_mismatch_repair_MutS_clamp"/>
</dbReference>
<dbReference type="FunCoup" id="F0ZD22">
    <property type="interactions" value="266"/>
</dbReference>
<dbReference type="GO" id="GO:0030983">
    <property type="term" value="F:mismatched DNA binding"/>
    <property type="evidence" value="ECO:0007669"/>
    <property type="project" value="InterPro"/>
</dbReference>
<dbReference type="InterPro" id="IPR000432">
    <property type="entry name" value="DNA_mismatch_repair_MutS_C"/>
</dbReference>
<evidence type="ECO:0000256" key="5">
    <source>
        <dbReference type="ARBA" id="ARBA00023125"/>
    </source>
</evidence>
<dbReference type="SUPFAM" id="SSF55271">
    <property type="entry name" value="DNA repair protein MutS, domain I"/>
    <property type="match status" value="1"/>
</dbReference>
<dbReference type="InterPro" id="IPR045076">
    <property type="entry name" value="MutS"/>
</dbReference>
<dbReference type="Pfam" id="PF00488">
    <property type="entry name" value="MutS_V"/>
    <property type="match status" value="1"/>
</dbReference>
<evidence type="ECO:0000256" key="1">
    <source>
        <dbReference type="ARBA" id="ARBA00006271"/>
    </source>
</evidence>
<organism evidence="9 10">
    <name type="scientific">Dictyostelium purpureum</name>
    <name type="common">Slime mold</name>
    <dbReference type="NCBI Taxonomy" id="5786"/>
    <lineage>
        <taxon>Eukaryota</taxon>
        <taxon>Amoebozoa</taxon>
        <taxon>Evosea</taxon>
        <taxon>Eumycetozoa</taxon>
        <taxon>Dictyostelia</taxon>
        <taxon>Dictyosteliales</taxon>
        <taxon>Dictyosteliaceae</taxon>
        <taxon>Dictyostelium</taxon>
    </lineage>
</organism>
<keyword evidence="6 7" id="KW-0234">DNA repair</keyword>
<dbReference type="InParanoid" id="F0ZD22"/>
<dbReference type="OMA" id="AYPENDA"/>
<dbReference type="GO" id="GO:0140664">
    <property type="term" value="F:ATP-dependent DNA damage sensor activity"/>
    <property type="evidence" value="ECO:0007669"/>
    <property type="project" value="InterPro"/>
</dbReference>
<dbReference type="InterPro" id="IPR007860">
    <property type="entry name" value="DNA_mmatch_repair_MutS_con_dom"/>
</dbReference>
<dbReference type="NCBIfam" id="NF003810">
    <property type="entry name" value="PRK05399.1"/>
    <property type="match status" value="1"/>
</dbReference>
<evidence type="ECO:0000256" key="7">
    <source>
        <dbReference type="RuleBase" id="RU003756"/>
    </source>
</evidence>
<keyword evidence="4" id="KW-0067">ATP-binding</keyword>
<dbReference type="STRING" id="5786.F0ZD22"/>
<dbReference type="Gene3D" id="3.40.50.300">
    <property type="entry name" value="P-loop containing nucleotide triphosphate hydrolases"/>
    <property type="match status" value="1"/>
</dbReference>